<organism evidence="1 2">
    <name type="scientific">Mycena chlorophos</name>
    <name type="common">Agaric fungus</name>
    <name type="synonym">Agaricus chlorophos</name>
    <dbReference type="NCBI Taxonomy" id="658473"/>
    <lineage>
        <taxon>Eukaryota</taxon>
        <taxon>Fungi</taxon>
        <taxon>Dikarya</taxon>
        <taxon>Basidiomycota</taxon>
        <taxon>Agaricomycotina</taxon>
        <taxon>Agaricomycetes</taxon>
        <taxon>Agaricomycetidae</taxon>
        <taxon>Agaricales</taxon>
        <taxon>Marasmiineae</taxon>
        <taxon>Mycenaceae</taxon>
        <taxon>Mycena</taxon>
    </lineage>
</organism>
<reference evidence="1" key="1">
    <citation type="submission" date="2014-09" db="EMBL/GenBank/DDBJ databases">
        <title>Genome sequence of the luminous mushroom Mycena chlorophos for searching fungal bioluminescence genes.</title>
        <authorList>
            <person name="Tanaka Y."/>
            <person name="Kasuga D."/>
            <person name="Oba Y."/>
            <person name="Hase S."/>
            <person name="Sato K."/>
            <person name="Oba Y."/>
            <person name="Sakakibara Y."/>
        </authorList>
    </citation>
    <scope>NUCLEOTIDE SEQUENCE</scope>
</reference>
<evidence type="ECO:0000313" key="2">
    <source>
        <dbReference type="Proteomes" id="UP000815677"/>
    </source>
</evidence>
<accession>A0ABQ0LYN6</accession>
<name>A0ABQ0LYN6_MYCCL</name>
<dbReference type="EMBL" id="DF849135">
    <property type="protein sequence ID" value="GAT55839.1"/>
    <property type="molecule type" value="Genomic_DNA"/>
</dbReference>
<evidence type="ECO:0000313" key="1">
    <source>
        <dbReference type="EMBL" id="GAT55839.1"/>
    </source>
</evidence>
<proteinExistence type="predicted"/>
<sequence>MQCSNPQRSVLVLLFGLPARSPPAVLCFGDGMILPPKLESGRRQIDALDLGSRKSRPFKGCMGPYAQTGTQSPTLRQCLELFKRLAELRPRCEKNCSARTQSSNANHHKIAFELTERAHLNSPTTSSFITRLFNLARVSNIISFLCVHLLLVACRLSRKETPPPPQPTCKKTR</sequence>
<evidence type="ECO:0008006" key="3">
    <source>
        <dbReference type="Google" id="ProtNLM"/>
    </source>
</evidence>
<protein>
    <recommendedName>
        <fullName evidence="3">Secreted protein</fullName>
    </recommendedName>
</protein>
<keyword evidence="2" id="KW-1185">Reference proteome</keyword>
<gene>
    <name evidence="1" type="ORF">MCHLO_12566</name>
</gene>
<dbReference type="Proteomes" id="UP000815677">
    <property type="component" value="Unassembled WGS sequence"/>
</dbReference>